<keyword evidence="1" id="KW-0812">Transmembrane</keyword>
<sequence length="77" mass="9007">MEKISQKVSALSEIIPYYFISLFFSCITLSLFLILYSGELDWLRLLPFIIYSVFAAILYVLFAMPLQIILNKHNKQI</sequence>
<dbReference type="PROSITE" id="PS51257">
    <property type="entry name" value="PROKAR_LIPOPROTEIN"/>
    <property type="match status" value="1"/>
</dbReference>
<keyword evidence="1" id="KW-0472">Membrane</keyword>
<keyword evidence="3" id="KW-1185">Reference proteome</keyword>
<keyword evidence="1" id="KW-1133">Transmembrane helix</keyword>
<dbReference type="EMBL" id="MTLA01000446">
    <property type="protein sequence ID" value="OOP65811.1"/>
    <property type="molecule type" value="Genomic_DNA"/>
</dbReference>
<evidence type="ECO:0000313" key="3">
    <source>
        <dbReference type="Proteomes" id="UP000189761"/>
    </source>
</evidence>
<evidence type="ECO:0000313" key="2">
    <source>
        <dbReference type="EMBL" id="OOP65811.1"/>
    </source>
</evidence>
<organism evidence="2 3">
    <name type="scientific">Heyndrickxia oleronia</name>
    <dbReference type="NCBI Taxonomy" id="38875"/>
    <lineage>
        <taxon>Bacteria</taxon>
        <taxon>Bacillati</taxon>
        <taxon>Bacillota</taxon>
        <taxon>Bacilli</taxon>
        <taxon>Bacillales</taxon>
        <taxon>Bacillaceae</taxon>
        <taxon>Heyndrickxia</taxon>
    </lineage>
</organism>
<proteinExistence type="predicted"/>
<comment type="caution">
    <text evidence="2">The sequence shown here is derived from an EMBL/GenBank/DDBJ whole genome shotgun (WGS) entry which is preliminary data.</text>
</comment>
<feature type="transmembrane region" description="Helical" evidence="1">
    <location>
        <begin position="48"/>
        <end position="70"/>
    </location>
</feature>
<protein>
    <submittedName>
        <fullName evidence="2">Uncharacterized protein</fullName>
    </submittedName>
</protein>
<dbReference type="AlphaFoldDB" id="A0A8E2I311"/>
<accession>A0A8E2I311</accession>
<reference evidence="2 3" key="1">
    <citation type="submission" date="2017-01" db="EMBL/GenBank/DDBJ databases">
        <title>Draft genome sequence of Bacillus oleronius.</title>
        <authorList>
            <person name="Allam M."/>
        </authorList>
    </citation>
    <scope>NUCLEOTIDE SEQUENCE [LARGE SCALE GENOMIC DNA]</scope>
    <source>
        <strain evidence="2 3">DSM 9356</strain>
    </source>
</reference>
<gene>
    <name evidence="2" type="ORF">BWZ43_24265</name>
</gene>
<evidence type="ECO:0000256" key="1">
    <source>
        <dbReference type="SAM" id="Phobius"/>
    </source>
</evidence>
<feature type="transmembrane region" description="Helical" evidence="1">
    <location>
        <begin position="15"/>
        <end position="36"/>
    </location>
</feature>
<dbReference type="Proteomes" id="UP000189761">
    <property type="component" value="Unassembled WGS sequence"/>
</dbReference>
<name>A0A8E2I311_9BACI</name>